<dbReference type="GO" id="GO:0003677">
    <property type="term" value="F:DNA binding"/>
    <property type="evidence" value="ECO:0007669"/>
    <property type="project" value="InterPro"/>
</dbReference>
<sequence length="313" mass="34410">MRYQTRYHRSMELRRPVRMLFGGKPFQHIAADKRRRRRFVASGYAWVDADVRGSGASYGARVCEWSPDEIRDGAEIVDWMCANRGATAKSVQDDHDRSLRDGAVAAHRDDYDVHKQAVSLTFRDDADRRNPRLEPIGAPIDVGSINVISPHNYWRDIAASGAAIYSYSGWFDVGYAHSASSRGTASVSPSPAPTRATSRSSPADHRPCASTAAGRMRPASTCPSRGLSRERRPCGSAGPGGTPRQRAGVSADRIRALRERAAWTPAQLAHATGIAQPHPSAYESGARTVTPQVLDRIEEATRVRRIALPRRRS</sequence>
<keyword evidence="3" id="KW-1185">Reference proteome</keyword>
<dbReference type="PROSITE" id="PS50943">
    <property type="entry name" value="HTH_CROC1"/>
    <property type="match status" value="1"/>
</dbReference>
<dbReference type="InterPro" id="IPR029058">
    <property type="entry name" value="AB_hydrolase_fold"/>
</dbReference>
<dbReference type="SMART" id="SM00530">
    <property type="entry name" value="HTH_XRE"/>
    <property type="match status" value="1"/>
</dbReference>
<feature type="compositionally biased region" description="Polar residues" evidence="1">
    <location>
        <begin position="181"/>
        <end position="201"/>
    </location>
</feature>
<evidence type="ECO:0000313" key="2">
    <source>
        <dbReference type="EMBL" id="BBX73455.1"/>
    </source>
</evidence>
<dbReference type="Gene3D" id="1.10.260.40">
    <property type="entry name" value="lambda repressor-like DNA-binding domains"/>
    <property type="match status" value="1"/>
</dbReference>
<proteinExistence type="predicted"/>
<dbReference type="SUPFAM" id="SSF53474">
    <property type="entry name" value="alpha/beta-Hydrolases"/>
    <property type="match status" value="1"/>
</dbReference>
<dbReference type="EMBL" id="AP022575">
    <property type="protein sequence ID" value="BBX73455.1"/>
    <property type="molecule type" value="Genomic_DNA"/>
</dbReference>
<dbReference type="KEGG" id="mshj:MSHI_13610"/>
<dbReference type="Pfam" id="PF13560">
    <property type="entry name" value="HTH_31"/>
    <property type="match status" value="1"/>
</dbReference>
<evidence type="ECO:0000313" key="3">
    <source>
        <dbReference type="Proteomes" id="UP000467236"/>
    </source>
</evidence>
<name>A0A7I7MMN2_9MYCO</name>
<dbReference type="InterPro" id="IPR001387">
    <property type="entry name" value="Cro/C1-type_HTH"/>
</dbReference>
<dbReference type="InterPro" id="IPR005674">
    <property type="entry name" value="CocE/Ser_esterase"/>
</dbReference>
<dbReference type="InterPro" id="IPR000383">
    <property type="entry name" value="Xaa-Pro-like_dom"/>
</dbReference>
<reference evidence="2 3" key="1">
    <citation type="journal article" date="2019" name="Emerg. Microbes Infect.">
        <title>Comprehensive subspecies identification of 175 nontuberculous mycobacteria species based on 7547 genomic profiles.</title>
        <authorList>
            <person name="Matsumoto Y."/>
            <person name="Kinjo T."/>
            <person name="Motooka D."/>
            <person name="Nabeya D."/>
            <person name="Jung N."/>
            <person name="Uechi K."/>
            <person name="Horii T."/>
            <person name="Iida T."/>
            <person name="Fujita J."/>
            <person name="Nakamura S."/>
        </authorList>
    </citation>
    <scope>NUCLEOTIDE SEQUENCE [LARGE SCALE GENOMIC DNA]</scope>
    <source>
        <strain evidence="2 3">JCM 14233</strain>
    </source>
</reference>
<gene>
    <name evidence="2" type="ORF">MSHI_13610</name>
</gene>
<organism evidence="2 3">
    <name type="scientific">Mycobacterium shinjukuense</name>
    <dbReference type="NCBI Taxonomy" id="398694"/>
    <lineage>
        <taxon>Bacteria</taxon>
        <taxon>Bacillati</taxon>
        <taxon>Actinomycetota</taxon>
        <taxon>Actinomycetes</taxon>
        <taxon>Mycobacteriales</taxon>
        <taxon>Mycobacteriaceae</taxon>
        <taxon>Mycobacterium</taxon>
    </lineage>
</organism>
<dbReference type="InterPro" id="IPR010982">
    <property type="entry name" value="Lambda_DNA-bd_dom_sf"/>
</dbReference>
<dbReference type="GO" id="GO:0016787">
    <property type="term" value="F:hydrolase activity"/>
    <property type="evidence" value="ECO:0007669"/>
    <property type="project" value="InterPro"/>
</dbReference>
<evidence type="ECO:0000256" key="1">
    <source>
        <dbReference type="SAM" id="MobiDB-lite"/>
    </source>
</evidence>
<feature type="region of interest" description="Disordered" evidence="1">
    <location>
        <begin position="181"/>
        <end position="251"/>
    </location>
</feature>
<dbReference type="Proteomes" id="UP000467236">
    <property type="component" value="Chromosome"/>
</dbReference>
<dbReference type="NCBIfam" id="TIGR00976">
    <property type="entry name" value="CocE_NonD"/>
    <property type="match status" value="1"/>
</dbReference>
<protein>
    <submittedName>
        <fullName evidence="2">Uncharacterized protein</fullName>
    </submittedName>
</protein>
<dbReference type="AlphaFoldDB" id="A0A7I7MMN2"/>
<dbReference type="Pfam" id="PF02129">
    <property type="entry name" value="Peptidase_S15"/>
    <property type="match status" value="1"/>
</dbReference>
<dbReference type="SUPFAM" id="SSF47413">
    <property type="entry name" value="lambda repressor-like DNA-binding domains"/>
    <property type="match status" value="1"/>
</dbReference>
<dbReference type="Gene3D" id="3.40.50.1820">
    <property type="entry name" value="alpha/beta hydrolase"/>
    <property type="match status" value="1"/>
</dbReference>
<dbReference type="CDD" id="cd00093">
    <property type="entry name" value="HTH_XRE"/>
    <property type="match status" value="1"/>
</dbReference>
<accession>A0A7I7MMN2</accession>